<dbReference type="RefSeq" id="WP_143249006.1">
    <property type="nucleotide sequence ID" value="NZ_FOIT01000004.1"/>
</dbReference>
<name>A0A662Z4C9_9STAP</name>
<dbReference type="EMBL" id="FOIT01000004">
    <property type="protein sequence ID" value="SEW08929.1"/>
    <property type="molecule type" value="Genomic_DNA"/>
</dbReference>
<gene>
    <name evidence="1" type="ORF">SAMN05192557_1584</name>
</gene>
<dbReference type="InterPro" id="IPR013321">
    <property type="entry name" value="Arc_rbn_hlx_hlx"/>
</dbReference>
<dbReference type="OrthoDB" id="2166423at2"/>
<dbReference type="Proteomes" id="UP000243605">
    <property type="component" value="Unassembled WGS sequence"/>
</dbReference>
<accession>A0A662Z4C9</accession>
<evidence type="ECO:0000313" key="2">
    <source>
        <dbReference type="Proteomes" id="UP000243605"/>
    </source>
</evidence>
<keyword evidence="2" id="KW-1185">Reference proteome</keyword>
<dbReference type="Gene3D" id="1.10.1220.10">
    <property type="entry name" value="Met repressor-like"/>
    <property type="match status" value="1"/>
</dbReference>
<reference evidence="1 2" key="1">
    <citation type="submission" date="2016-10" db="EMBL/GenBank/DDBJ databases">
        <authorList>
            <person name="Varghese N."/>
            <person name="Submissions S."/>
        </authorList>
    </citation>
    <scope>NUCLEOTIDE SEQUENCE [LARGE SCALE GENOMIC DNA]</scope>
    <source>
        <strain evidence="1 2">IBRC-M10081</strain>
    </source>
</reference>
<protein>
    <submittedName>
        <fullName evidence="1">Uncharacterized protein</fullName>
    </submittedName>
</protein>
<organism evidence="1 2">
    <name type="scientific">Aliicoccus persicus</name>
    <dbReference type="NCBI Taxonomy" id="930138"/>
    <lineage>
        <taxon>Bacteria</taxon>
        <taxon>Bacillati</taxon>
        <taxon>Bacillota</taxon>
        <taxon>Bacilli</taxon>
        <taxon>Bacillales</taxon>
        <taxon>Staphylococcaceae</taxon>
        <taxon>Aliicoccus</taxon>
    </lineage>
</organism>
<evidence type="ECO:0000313" key="1">
    <source>
        <dbReference type="EMBL" id="SEW08929.1"/>
    </source>
</evidence>
<proteinExistence type="predicted"/>
<sequence length="64" mass="7369">MSVFKCETTDDAMRKGYAEMYEINLSISKAYFSTESEAAVLSDKNIMSKRWCLDETRRDLSSQS</sequence>
<dbReference type="AlphaFoldDB" id="A0A662Z4C9"/>
<dbReference type="GO" id="GO:0006355">
    <property type="term" value="P:regulation of DNA-templated transcription"/>
    <property type="evidence" value="ECO:0007669"/>
    <property type="project" value="InterPro"/>
</dbReference>